<dbReference type="eggNOG" id="COG2329">
    <property type="taxonomic scope" value="Bacteria"/>
</dbReference>
<evidence type="ECO:0008006" key="3">
    <source>
        <dbReference type="Google" id="ProtNLM"/>
    </source>
</evidence>
<organism evidence="1 2">
    <name type="scientific">Legionella longbeachae serogroup 1 (strain NSW150)</name>
    <dbReference type="NCBI Taxonomy" id="661367"/>
    <lineage>
        <taxon>Bacteria</taxon>
        <taxon>Pseudomonadati</taxon>
        <taxon>Pseudomonadota</taxon>
        <taxon>Gammaproteobacteria</taxon>
        <taxon>Legionellales</taxon>
        <taxon>Legionellaceae</taxon>
        <taxon>Legionella</taxon>
    </lineage>
</organism>
<sequence>MLKKIFLGLLIGYSTITLAIAKNSQFFHNGLELLIFKTDPKKIKQIIRIDHELWTKYLSQYYAFRAKQVGINPDKPGYLYIIINWDSYNEWKSIPQKNIEKFTKQANKIIYEKTGAKLELIKSIDLKTTYTFDRCHSPC</sequence>
<dbReference type="KEGG" id="llo:LLO_1888"/>
<dbReference type="EMBL" id="FN650140">
    <property type="protein sequence ID" value="CBJ12266.1"/>
    <property type="molecule type" value="Genomic_DNA"/>
</dbReference>
<dbReference type="STRING" id="661367.LLO_1888"/>
<dbReference type="HOGENOM" id="CLU_1842629_0_0_6"/>
<accession>D3HTM4</accession>
<proteinExistence type="predicted"/>
<gene>
    <name evidence="1" type="ordered locus">LLO_1888</name>
</gene>
<evidence type="ECO:0000313" key="1">
    <source>
        <dbReference type="EMBL" id="CBJ12266.1"/>
    </source>
</evidence>
<dbReference type="NCBIfam" id="TIGR03792">
    <property type="entry name" value="TIGR03792 family protein"/>
    <property type="match status" value="1"/>
</dbReference>
<dbReference type="OrthoDB" id="531457at2"/>
<reference evidence="1 2" key="1">
    <citation type="journal article" date="2010" name="PLoS Genet.">
        <title>Analysis of the Legionella longbeachae genome and transcriptome uncovers unique strategies to cause Legionnaires' disease.</title>
        <authorList>
            <person name="Cazalet C."/>
            <person name="Gomez-Valero L."/>
            <person name="Rusniok C."/>
            <person name="Lomma M."/>
            <person name="Dervins-Ravault D."/>
            <person name="Newton H."/>
            <person name="Sansom F."/>
            <person name="Jarraud S."/>
            <person name="Zidane N."/>
            <person name="Ma L."/>
            <person name="Bouchier C."/>
            <person name="Etienne J."/>
            <person name="Hartland E."/>
            <person name="Buchrieser C."/>
        </authorList>
    </citation>
    <scope>NUCLEOTIDE SEQUENCE [LARGE SCALE GENOMIC DNA]</scope>
    <source>
        <strain evidence="1 2">NSW150</strain>
    </source>
</reference>
<protein>
    <recommendedName>
        <fullName evidence="3">ABM domain-containing protein</fullName>
    </recommendedName>
</protein>
<evidence type="ECO:0000313" key="2">
    <source>
        <dbReference type="Proteomes" id="UP000001060"/>
    </source>
</evidence>
<keyword evidence="2" id="KW-1185">Reference proteome</keyword>
<name>D3HTM4_LEGLN</name>
<dbReference type="Proteomes" id="UP000001060">
    <property type="component" value="Chromosome"/>
</dbReference>
<dbReference type="AlphaFoldDB" id="D3HTM4"/>
<dbReference type="InterPro" id="IPR022512">
    <property type="entry name" value="CHP03792"/>
</dbReference>
<dbReference type="RefSeq" id="WP_003636918.1">
    <property type="nucleotide sequence ID" value="NC_013861.1"/>
</dbReference>
<dbReference type="GeneID" id="40926108"/>